<dbReference type="Pfam" id="PF14443">
    <property type="entry name" value="DBC1"/>
    <property type="match status" value="1"/>
</dbReference>
<protein>
    <submittedName>
        <fullName evidence="7">Cell division cycle and apoptosis regulator protein 1</fullName>
    </submittedName>
</protein>
<dbReference type="InterPro" id="IPR003034">
    <property type="entry name" value="SAP_dom"/>
</dbReference>
<dbReference type="SMART" id="SM01122">
    <property type="entry name" value="DBC1"/>
    <property type="match status" value="1"/>
</dbReference>
<dbReference type="OrthoDB" id="21006at2759"/>
<feature type="region of interest" description="Disordered" evidence="5">
    <location>
        <begin position="1023"/>
        <end position="1059"/>
    </location>
</feature>
<comment type="subcellular location">
    <subcellularLocation>
        <location evidence="1">Cytoplasm</location>
    </subcellularLocation>
</comment>
<dbReference type="InterPro" id="IPR036361">
    <property type="entry name" value="SAP_dom_sf"/>
</dbReference>
<evidence type="ECO:0000259" key="6">
    <source>
        <dbReference type="PROSITE" id="PS50800"/>
    </source>
</evidence>
<dbReference type="SMART" id="SM00513">
    <property type="entry name" value="SAP"/>
    <property type="match status" value="1"/>
</dbReference>
<dbReference type="STRING" id="6265.A0A0B2V5P9"/>
<dbReference type="PANTHER" id="PTHR14304:SF11">
    <property type="entry name" value="SAP DOMAIN-CONTAINING PROTEIN"/>
    <property type="match status" value="1"/>
</dbReference>
<keyword evidence="2" id="KW-0963">Cytoplasm</keyword>
<dbReference type="InterPro" id="IPR045353">
    <property type="entry name" value="LAIKA"/>
</dbReference>
<evidence type="ECO:0000256" key="4">
    <source>
        <dbReference type="ARBA" id="ARBA00023054"/>
    </source>
</evidence>
<feature type="region of interest" description="Disordered" evidence="5">
    <location>
        <begin position="669"/>
        <end position="702"/>
    </location>
</feature>
<dbReference type="GO" id="GO:0006355">
    <property type="term" value="P:regulation of DNA-templated transcription"/>
    <property type="evidence" value="ECO:0007669"/>
    <property type="project" value="InterPro"/>
</dbReference>
<feature type="compositionally biased region" description="Basic and acidic residues" evidence="5">
    <location>
        <begin position="1193"/>
        <end position="1203"/>
    </location>
</feature>
<proteinExistence type="predicted"/>
<keyword evidence="3" id="KW-0597">Phosphoprotein</keyword>
<evidence type="ECO:0000313" key="7">
    <source>
        <dbReference type="EMBL" id="KHN76310.1"/>
    </source>
</evidence>
<dbReference type="PANTHER" id="PTHR14304">
    <property type="entry name" value="CELL DIVISION CYCLE AND APOPTOSIS REGULATOR PROTEIN"/>
    <property type="match status" value="1"/>
</dbReference>
<name>A0A0B2V5P9_TOXCA</name>
<dbReference type="Pfam" id="PF02037">
    <property type="entry name" value="SAP"/>
    <property type="match status" value="1"/>
</dbReference>
<feature type="domain" description="SAP" evidence="6">
    <location>
        <begin position="633"/>
        <end position="667"/>
    </location>
</feature>
<feature type="compositionally biased region" description="Basic residues" evidence="5">
    <location>
        <begin position="255"/>
        <end position="265"/>
    </location>
</feature>
<dbReference type="GO" id="GO:0005634">
    <property type="term" value="C:nucleus"/>
    <property type="evidence" value="ECO:0007669"/>
    <property type="project" value="TreeGrafter"/>
</dbReference>
<keyword evidence="4" id="KW-0175">Coiled coil</keyword>
<evidence type="ECO:0000256" key="2">
    <source>
        <dbReference type="ARBA" id="ARBA00022490"/>
    </source>
</evidence>
<feature type="compositionally biased region" description="Basic and acidic residues" evidence="5">
    <location>
        <begin position="1113"/>
        <end position="1148"/>
    </location>
</feature>
<gene>
    <name evidence="7" type="primary">Ccar1</name>
    <name evidence="7" type="ORF">Tcan_06907</name>
</gene>
<dbReference type="SUPFAM" id="SSF68906">
    <property type="entry name" value="SAP domain"/>
    <property type="match status" value="1"/>
</dbReference>
<comment type="caution">
    <text evidence="7">The sequence shown here is derived from an EMBL/GenBank/DDBJ whole genome shotgun (WGS) entry which is preliminary data.</text>
</comment>
<keyword evidence="7" id="KW-0132">Cell division</keyword>
<feature type="compositionally biased region" description="Basic and acidic residues" evidence="5">
    <location>
        <begin position="204"/>
        <end position="213"/>
    </location>
</feature>
<dbReference type="Pfam" id="PF19256">
    <property type="entry name" value="LAIKA"/>
    <property type="match status" value="1"/>
</dbReference>
<dbReference type="Gene3D" id="1.10.720.30">
    <property type="entry name" value="SAP domain"/>
    <property type="match status" value="1"/>
</dbReference>
<feature type="compositionally biased region" description="Basic and acidic residues" evidence="5">
    <location>
        <begin position="1035"/>
        <end position="1045"/>
    </location>
</feature>
<dbReference type="InterPro" id="IPR025954">
    <property type="entry name" value="DBC1/CARP1_inactive_NUDIX"/>
</dbReference>
<keyword evidence="8" id="KW-1185">Reference proteome</keyword>
<reference evidence="7 8" key="1">
    <citation type="submission" date="2014-11" db="EMBL/GenBank/DDBJ databases">
        <title>Genetic blueprint of the zoonotic pathogen Toxocara canis.</title>
        <authorList>
            <person name="Zhu X.-Q."/>
            <person name="Korhonen P.K."/>
            <person name="Cai H."/>
            <person name="Young N.D."/>
            <person name="Nejsum P."/>
            <person name="von Samson-Himmelstjerna G."/>
            <person name="Boag P.R."/>
            <person name="Tan P."/>
            <person name="Li Q."/>
            <person name="Min J."/>
            <person name="Yang Y."/>
            <person name="Wang X."/>
            <person name="Fang X."/>
            <person name="Hall R.S."/>
            <person name="Hofmann A."/>
            <person name="Sternberg P.W."/>
            <person name="Jex A.R."/>
            <person name="Gasser R.B."/>
        </authorList>
    </citation>
    <scope>NUCLEOTIDE SEQUENCE [LARGE SCALE GENOMIC DNA]</scope>
    <source>
        <strain evidence="7">PN_DK_2014</strain>
    </source>
</reference>
<sequence>MSQFGAKNPAAWARPPGSQQLNAGIFQNPLIGGQPFGGVTQMGMPGMINAAAFSQQAAASIGMNLGMLQSPQQAIRMQAQQQQPQQKNRTFSGVVTKMHDSYGFVDDDVFFQVSVVRGALPRTGDRVMVEASYNPTMPFKWNAFRVQLIPTEKPSAPVGPPHGHSMDMRGRPPAPPQRVGPSVGQGWSSKGIQGPGPGPVTRPSETHARESRPVPRSRSPVPALTRRGPAPPSEGNGSGRRPSPPARRASPPRALPRRSPPKRSPARSEFSRSSAVRAASPKRGSPVRKHESVKRERSPSGSLASSLKREATARDSVSPPRRRARIIPRYHCHTPKIPISMANVVSSQSVMQLRKRYGSLYIPSDFIEALMEWPATTPLDNPISISTSPITFHVLHKDIDIPKGGGEPAVLSPPDADSRFSAKVILMCHGGLSAIQQKAYGLLADGSTDDNADPTPLSRCLSFLVGTRGKGEMMALGGTWSKSLDGENPDRDPQVLVRTAIRTVRALTGIDLSKCAKWYKMAQLRYYRAEKDRVDTTVLLLPDTSTLMPDEANYREQLAVIKNQLATKIAAVEAMKLESTTQSAEVVAEGAQQQGGGTGEAASEPTKEQVEGIDEEDDDEDDLTPTHWSKLDVKTMKVAELRQELMARDLETKGVKSVLCVRLQTALDEEKAKEEGKSEEPDPEKPTVVETPKEERELTEEEKKALEKLEKEKKEKKASLERHYAMPKEVGVLVYPNRMAKGGKFDCKVVTLHNLLDYRIDDCKEHTFELAILAECISETLDRAHAFGVYKSMSCAMDKEAEKKRRNDAKVLEVLGPESEAAKKVSATDAADKIEKSEEEKKKDAEKREEERKKAIAEPRKAIVVDRAAFNAFCYFDQNLCGYLMEKDVEEILLSIGLNVSRGHMQKLVKKLVSREKINYRYLTDSWLAKDGTVGYTPGVVSDAPDVDALSRGTIIPVCSPKEQDNGSLAGETPDVSGSGTVVYNGSLMNVAQLVQNAANMQTERDSALQKVDMLEAQIKDNAKNTQSLEKKKKRLEDDVDKYQDNAKNTQSLEKKKKRLEDDVDKYRKRLHDAEKCLKNSVDDTVQMKSTIQEYRKIGERMIGLAEKIMPTTKEDEKEERESSKRDKKDEKDDKKTSKKEKPKESEASSKPTANGGVEEKKELTLVDEVEDQEQMDTDAIVLSEEVGDDDKEVTKEEPKDSADATSEANEISKEAH</sequence>
<evidence type="ECO:0000256" key="5">
    <source>
        <dbReference type="SAM" id="MobiDB-lite"/>
    </source>
</evidence>
<feature type="region of interest" description="Disordered" evidence="5">
    <location>
        <begin position="588"/>
        <end position="628"/>
    </location>
</feature>
<feature type="region of interest" description="Disordered" evidence="5">
    <location>
        <begin position="152"/>
        <end position="324"/>
    </location>
</feature>
<accession>A0A0B2V5P9</accession>
<feature type="compositionally biased region" description="Acidic residues" evidence="5">
    <location>
        <begin position="611"/>
        <end position="623"/>
    </location>
</feature>
<dbReference type="OMA" id="MVEASYN"/>
<dbReference type="InterPro" id="IPR025223">
    <property type="entry name" value="S1-like_RNA-bd_dom"/>
</dbReference>
<feature type="compositionally biased region" description="Basic and acidic residues" evidence="5">
    <location>
        <begin position="288"/>
        <end position="298"/>
    </location>
</feature>
<evidence type="ECO:0000313" key="8">
    <source>
        <dbReference type="Proteomes" id="UP000031036"/>
    </source>
</evidence>
<feature type="compositionally biased region" description="Acidic residues" evidence="5">
    <location>
        <begin position="1166"/>
        <end position="1177"/>
    </location>
</feature>
<feature type="region of interest" description="Disordered" evidence="5">
    <location>
        <begin position="1106"/>
        <end position="1217"/>
    </location>
</feature>
<evidence type="ECO:0000256" key="3">
    <source>
        <dbReference type="ARBA" id="ARBA00022553"/>
    </source>
</evidence>
<dbReference type="Pfam" id="PF14444">
    <property type="entry name" value="S1-like"/>
    <property type="match status" value="1"/>
</dbReference>
<dbReference type="EMBL" id="JPKZ01002540">
    <property type="protein sequence ID" value="KHN76310.1"/>
    <property type="molecule type" value="Genomic_DNA"/>
</dbReference>
<feature type="region of interest" description="Disordered" evidence="5">
    <location>
        <begin position="822"/>
        <end position="853"/>
    </location>
</feature>
<dbReference type="GO" id="GO:0005737">
    <property type="term" value="C:cytoplasm"/>
    <property type="evidence" value="ECO:0007669"/>
    <property type="project" value="UniProtKB-SubCell"/>
</dbReference>
<dbReference type="Proteomes" id="UP000031036">
    <property type="component" value="Unassembled WGS sequence"/>
</dbReference>
<evidence type="ECO:0000256" key="1">
    <source>
        <dbReference type="ARBA" id="ARBA00004496"/>
    </source>
</evidence>
<dbReference type="GO" id="GO:0051301">
    <property type="term" value="P:cell division"/>
    <property type="evidence" value="ECO:0007669"/>
    <property type="project" value="UniProtKB-KW"/>
</dbReference>
<feature type="compositionally biased region" description="Basic and acidic residues" evidence="5">
    <location>
        <begin position="830"/>
        <end position="853"/>
    </location>
</feature>
<keyword evidence="7" id="KW-0131">Cell cycle</keyword>
<organism evidence="7 8">
    <name type="scientific">Toxocara canis</name>
    <name type="common">Canine roundworm</name>
    <dbReference type="NCBI Taxonomy" id="6265"/>
    <lineage>
        <taxon>Eukaryota</taxon>
        <taxon>Metazoa</taxon>
        <taxon>Ecdysozoa</taxon>
        <taxon>Nematoda</taxon>
        <taxon>Chromadorea</taxon>
        <taxon>Rhabditida</taxon>
        <taxon>Spirurina</taxon>
        <taxon>Ascaridomorpha</taxon>
        <taxon>Ascaridoidea</taxon>
        <taxon>Toxocaridae</taxon>
        <taxon>Toxocara</taxon>
    </lineage>
</organism>
<dbReference type="InterPro" id="IPR025224">
    <property type="entry name" value="CCAR1/CCAR2"/>
</dbReference>
<dbReference type="AlphaFoldDB" id="A0A0B2V5P9"/>
<dbReference type="PROSITE" id="PS50800">
    <property type="entry name" value="SAP"/>
    <property type="match status" value="1"/>
</dbReference>